<dbReference type="PANTHER" id="PTHR24305:SF157">
    <property type="entry name" value="N-ACETYLTRYPTOPHAN 6-HYDROXYLASE IVOC-RELATED"/>
    <property type="match status" value="1"/>
</dbReference>
<feature type="binding site" description="axial binding residue" evidence="8">
    <location>
        <position position="455"/>
    </location>
    <ligand>
        <name>heme</name>
        <dbReference type="ChEBI" id="CHEBI:30413"/>
    </ligand>
    <ligandPart>
        <name>Fe</name>
        <dbReference type="ChEBI" id="CHEBI:18248"/>
    </ligandPart>
</feature>
<dbReference type="Gene3D" id="1.10.630.10">
    <property type="entry name" value="Cytochrome P450"/>
    <property type="match status" value="1"/>
</dbReference>
<dbReference type="Proteomes" id="UP001147782">
    <property type="component" value="Unassembled WGS sequence"/>
</dbReference>
<comment type="cofactor">
    <cofactor evidence="1 8">
        <name>heme</name>
        <dbReference type="ChEBI" id="CHEBI:30413"/>
    </cofactor>
</comment>
<keyword evidence="3 8" id="KW-0349">Heme</keyword>
<dbReference type="RefSeq" id="XP_056551905.1">
    <property type="nucleotide sequence ID" value="XM_056702905.1"/>
</dbReference>
<evidence type="ECO:0000256" key="5">
    <source>
        <dbReference type="ARBA" id="ARBA00023002"/>
    </source>
</evidence>
<dbReference type="GO" id="GO:0004497">
    <property type="term" value="F:monooxygenase activity"/>
    <property type="evidence" value="ECO:0007669"/>
    <property type="project" value="UniProtKB-KW"/>
</dbReference>
<evidence type="ECO:0000313" key="10">
    <source>
        <dbReference type="EMBL" id="KAJ5364279.1"/>
    </source>
</evidence>
<dbReference type="CDD" id="cd11062">
    <property type="entry name" value="CYP58-like"/>
    <property type="match status" value="1"/>
</dbReference>
<dbReference type="Pfam" id="PF00067">
    <property type="entry name" value="p450"/>
    <property type="match status" value="1"/>
</dbReference>
<evidence type="ECO:0000256" key="8">
    <source>
        <dbReference type="PIRSR" id="PIRSR602401-1"/>
    </source>
</evidence>
<feature type="transmembrane region" description="Helical" evidence="9">
    <location>
        <begin position="20"/>
        <end position="42"/>
    </location>
</feature>
<dbReference type="GeneID" id="81442084"/>
<dbReference type="GO" id="GO:0016705">
    <property type="term" value="F:oxidoreductase activity, acting on paired donors, with incorporation or reduction of molecular oxygen"/>
    <property type="evidence" value="ECO:0007669"/>
    <property type="project" value="InterPro"/>
</dbReference>
<dbReference type="OrthoDB" id="3945418at2759"/>
<dbReference type="GO" id="GO:0043386">
    <property type="term" value="P:mycotoxin biosynthetic process"/>
    <property type="evidence" value="ECO:0007669"/>
    <property type="project" value="UniProtKB-ARBA"/>
</dbReference>
<dbReference type="EMBL" id="JAPZBS010000008">
    <property type="protein sequence ID" value="KAJ5364279.1"/>
    <property type="molecule type" value="Genomic_DNA"/>
</dbReference>
<keyword evidence="7" id="KW-0503">Monooxygenase</keyword>
<dbReference type="InterPro" id="IPR002401">
    <property type="entry name" value="Cyt_P450_E_grp-I"/>
</dbReference>
<dbReference type="PANTHER" id="PTHR24305">
    <property type="entry name" value="CYTOCHROME P450"/>
    <property type="match status" value="1"/>
</dbReference>
<dbReference type="AlphaFoldDB" id="A0A9W9RSM6"/>
<dbReference type="GO" id="GO:0005506">
    <property type="term" value="F:iron ion binding"/>
    <property type="evidence" value="ECO:0007669"/>
    <property type="project" value="InterPro"/>
</dbReference>
<evidence type="ECO:0000256" key="7">
    <source>
        <dbReference type="ARBA" id="ARBA00023033"/>
    </source>
</evidence>
<dbReference type="InterPro" id="IPR036396">
    <property type="entry name" value="Cyt_P450_sf"/>
</dbReference>
<evidence type="ECO:0000256" key="6">
    <source>
        <dbReference type="ARBA" id="ARBA00023004"/>
    </source>
</evidence>
<reference evidence="10" key="2">
    <citation type="journal article" date="2023" name="IMA Fungus">
        <title>Comparative genomic study of the Penicillium genus elucidates a diverse pangenome and 15 lateral gene transfer events.</title>
        <authorList>
            <person name="Petersen C."/>
            <person name="Sorensen T."/>
            <person name="Nielsen M.R."/>
            <person name="Sondergaard T.E."/>
            <person name="Sorensen J.L."/>
            <person name="Fitzpatrick D.A."/>
            <person name="Frisvad J.C."/>
            <person name="Nielsen K.L."/>
        </authorList>
    </citation>
    <scope>NUCLEOTIDE SEQUENCE</scope>
    <source>
        <strain evidence="10">IBT 29864</strain>
    </source>
</reference>
<dbReference type="InterPro" id="IPR001128">
    <property type="entry name" value="Cyt_P450"/>
</dbReference>
<keyword evidence="4 8" id="KW-0479">Metal-binding</keyword>
<dbReference type="InterPro" id="IPR050121">
    <property type="entry name" value="Cytochrome_P450_monoxygenase"/>
</dbReference>
<keyword evidence="11" id="KW-1185">Reference proteome</keyword>
<dbReference type="GO" id="GO:0020037">
    <property type="term" value="F:heme binding"/>
    <property type="evidence" value="ECO:0007669"/>
    <property type="project" value="InterPro"/>
</dbReference>
<dbReference type="PRINTS" id="PR00463">
    <property type="entry name" value="EP450I"/>
</dbReference>
<evidence type="ECO:0000256" key="1">
    <source>
        <dbReference type="ARBA" id="ARBA00001971"/>
    </source>
</evidence>
<evidence type="ECO:0000256" key="2">
    <source>
        <dbReference type="ARBA" id="ARBA00010617"/>
    </source>
</evidence>
<keyword evidence="5" id="KW-0560">Oxidoreductase</keyword>
<evidence type="ECO:0000256" key="9">
    <source>
        <dbReference type="SAM" id="Phobius"/>
    </source>
</evidence>
<comment type="similarity">
    <text evidence="2">Belongs to the cytochrome P450 family.</text>
</comment>
<name>A0A9W9RSM6_9EURO</name>
<sequence length="511" mass="58309">MTWSGGLDYFGPSGIEPRTTAAYLFSAAGVLYFVLVISRLFFNPLSDFPGPRLAAATRWYEAYFDILRGGQFMYEIQRLHKIYGPVLRIGPNEIHVNDPDFYDVLYAGPTRRRHKDPWFLSSIAPGMSFAASNYDHHRARRSGLSPFFSKTAVRGWEPVIQENIRLLCQHFHRAQETSQLLELHTCFVNFAVDTVSQYVFGKDSGFDTLKEPILREKWKKGVNGIFELLLLVRHFPWMYFLSRITPVWFSRIFFPAFGHAAAIERDVERHTLKAFNRHSGSETSIIDHLLCNDKLPPAERTLARLTDEAKFLLVAGTDAPSQVMAITMYHVLSNLEVYNLLQEELQIALPDASMDISWSDLERLPYLDQTAVISEGLRLSAVVTSRLPRIAPDEDLVCHGWRIPAGTSISMSNHFVLRDSAIFSDPLTFHPERWLSSSSTLSRYLVPFSKGSQGCLGPNMAWCWLYIGLATLFRRFRLELVDTDESNVTIVRDCFNGQTPTGKNRIQVRVR</sequence>
<comment type="caution">
    <text evidence="10">The sequence shown here is derived from an EMBL/GenBank/DDBJ whole genome shotgun (WGS) entry which is preliminary data.</text>
</comment>
<evidence type="ECO:0000256" key="4">
    <source>
        <dbReference type="ARBA" id="ARBA00022723"/>
    </source>
</evidence>
<gene>
    <name evidence="10" type="ORF">N7496_009992</name>
</gene>
<protein>
    <submittedName>
        <fullName evidence="10">Benzoate 4-monooxygenase cytochrome P450</fullName>
    </submittedName>
</protein>
<keyword evidence="9" id="KW-0472">Membrane</keyword>
<keyword evidence="6 8" id="KW-0408">Iron</keyword>
<keyword evidence="9" id="KW-0812">Transmembrane</keyword>
<accession>A0A9W9RSM6</accession>
<reference evidence="10" key="1">
    <citation type="submission" date="2022-11" db="EMBL/GenBank/DDBJ databases">
        <authorList>
            <person name="Petersen C."/>
        </authorList>
    </citation>
    <scope>NUCLEOTIDE SEQUENCE</scope>
    <source>
        <strain evidence="10">IBT 29864</strain>
    </source>
</reference>
<evidence type="ECO:0000256" key="3">
    <source>
        <dbReference type="ARBA" id="ARBA00022617"/>
    </source>
</evidence>
<proteinExistence type="inferred from homology"/>
<evidence type="ECO:0000313" key="11">
    <source>
        <dbReference type="Proteomes" id="UP001147782"/>
    </source>
</evidence>
<organism evidence="10 11">
    <name type="scientific">Penicillium cataractarum</name>
    <dbReference type="NCBI Taxonomy" id="2100454"/>
    <lineage>
        <taxon>Eukaryota</taxon>
        <taxon>Fungi</taxon>
        <taxon>Dikarya</taxon>
        <taxon>Ascomycota</taxon>
        <taxon>Pezizomycotina</taxon>
        <taxon>Eurotiomycetes</taxon>
        <taxon>Eurotiomycetidae</taxon>
        <taxon>Eurotiales</taxon>
        <taxon>Aspergillaceae</taxon>
        <taxon>Penicillium</taxon>
    </lineage>
</organism>
<keyword evidence="9" id="KW-1133">Transmembrane helix</keyword>
<dbReference type="SUPFAM" id="SSF48264">
    <property type="entry name" value="Cytochrome P450"/>
    <property type="match status" value="1"/>
</dbReference>